<comment type="caution">
    <text evidence="1">The sequence shown here is derived from an EMBL/GenBank/DDBJ whole genome shotgun (WGS) entry which is preliminary data.</text>
</comment>
<keyword evidence="2" id="KW-1185">Reference proteome</keyword>
<name>A0A8X6MVG3_NEPPI</name>
<reference evidence="1" key="1">
    <citation type="submission" date="2020-08" db="EMBL/GenBank/DDBJ databases">
        <title>Multicomponent nature underlies the extraordinary mechanical properties of spider dragline silk.</title>
        <authorList>
            <person name="Kono N."/>
            <person name="Nakamura H."/>
            <person name="Mori M."/>
            <person name="Yoshida Y."/>
            <person name="Ohtoshi R."/>
            <person name="Malay A.D."/>
            <person name="Moran D.A.P."/>
            <person name="Tomita M."/>
            <person name="Numata K."/>
            <person name="Arakawa K."/>
        </authorList>
    </citation>
    <scope>NUCLEOTIDE SEQUENCE</scope>
</reference>
<evidence type="ECO:0000313" key="1">
    <source>
        <dbReference type="EMBL" id="GFS79902.1"/>
    </source>
</evidence>
<protein>
    <submittedName>
        <fullName evidence="1">Uncharacterized protein</fullName>
    </submittedName>
</protein>
<dbReference type="Proteomes" id="UP000887013">
    <property type="component" value="Unassembled WGS sequence"/>
</dbReference>
<organism evidence="1 2">
    <name type="scientific">Nephila pilipes</name>
    <name type="common">Giant wood spider</name>
    <name type="synonym">Nephila maculata</name>
    <dbReference type="NCBI Taxonomy" id="299642"/>
    <lineage>
        <taxon>Eukaryota</taxon>
        <taxon>Metazoa</taxon>
        <taxon>Ecdysozoa</taxon>
        <taxon>Arthropoda</taxon>
        <taxon>Chelicerata</taxon>
        <taxon>Arachnida</taxon>
        <taxon>Araneae</taxon>
        <taxon>Araneomorphae</taxon>
        <taxon>Entelegynae</taxon>
        <taxon>Araneoidea</taxon>
        <taxon>Nephilidae</taxon>
        <taxon>Nephila</taxon>
    </lineage>
</organism>
<gene>
    <name evidence="1" type="ORF">NPIL_125601</name>
</gene>
<sequence>MASSRIHAAFAPRRGQAGFVQGAPSTPYVVDNIWAETASGSSLLPCQSLGEDIYMPKVSNEKHSTNSVQITSRN</sequence>
<dbReference type="AlphaFoldDB" id="A0A8X6MVG3"/>
<proteinExistence type="predicted"/>
<accession>A0A8X6MVG3</accession>
<evidence type="ECO:0000313" key="2">
    <source>
        <dbReference type="Proteomes" id="UP000887013"/>
    </source>
</evidence>
<dbReference type="EMBL" id="BMAW01002703">
    <property type="protein sequence ID" value="GFS79902.1"/>
    <property type="molecule type" value="Genomic_DNA"/>
</dbReference>